<accession>A0ABW1PH66</accession>
<keyword evidence="1" id="KW-0472">Membrane</keyword>
<dbReference type="RefSeq" id="WP_380642477.1">
    <property type="nucleotide sequence ID" value="NZ_JBHSQO010000061.1"/>
</dbReference>
<keyword evidence="3" id="KW-1185">Reference proteome</keyword>
<evidence type="ECO:0000256" key="1">
    <source>
        <dbReference type="SAM" id="Phobius"/>
    </source>
</evidence>
<dbReference type="Proteomes" id="UP001596220">
    <property type="component" value="Unassembled WGS sequence"/>
</dbReference>
<sequence>MTAEFEVPPRAEPRRAGVRRRTGTWSLPEVRWAVAATALFLLGLATGLAGGPDQLWWAPHLACCAAGGWQPGWSGCARCGTGPWTWTC</sequence>
<evidence type="ECO:0000313" key="3">
    <source>
        <dbReference type="Proteomes" id="UP001596220"/>
    </source>
</evidence>
<reference evidence="3" key="1">
    <citation type="journal article" date="2019" name="Int. J. Syst. Evol. Microbiol.">
        <title>The Global Catalogue of Microorganisms (GCM) 10K type strain sequencing project: providing services to taxonomists for standard genome sequencing and annotation.</title>
        <authorList>
            <consortium name="The Broad Institute Genomics Platform"/>
            <consortium name="The Broad Institute Genome Sequencing Center for Infectious Disease"/>
            <person name="Wu L."/>
            <person name="Ma J."/>
        </authorList>
    </citation>
    <scope>NUCLEOTIDE SEQUENCE [LARGE SCALE GENOMIC DNA]</scope>
    <source>
        <strain evidence="3">CGMCC 4.7246</strain>
    </source>
</reference>
<comment type="caution">
    <text evidence="2">The sequence shown here is derived from an EMBL/GenBank/DDBJ whole genome shotgun (WGS) entry which is preliminary data.</text>
</comment>
<name>A0ABW1PH66_9PSEU</name>
<keyword evidence="1" id="KW-1133">Transmembrane helix</keyword>
<gene>
    <name evidence="2" type="ORF">ACFP3R_34115</name>
</gene>
<evidence type="ECO:0000313" key="2">
    <source>
        <dbReference type="EMBL" id="MFC6094331.1"/>
    </source>
</evidence>
<feature type="transmembrane region" description="Helical" evidence="1">
    <location>
        <begin position="30"/>
        <end position="50"/>
    </location>
</feature>
<proteinExistence type="predicted"/>
<dbReference type="EMBL" id="JBHSQO010000061">
    <property type="protein sequence ID" value="MFC6094331.1"/>
    <property type="molecule type" value="Genomic_DNA"/>
</dbReference>
<keyword evidence="1" id="KW-0812">Transmembrane</keyword>
<organism evidence="2 3">
    <name type="scientific">Saccharothrix lopnurensis</name>
    <dbReference type="NCBI Taxonomy" id="1670621"/>
    <lineage>
        <taxon>Bacteria</taxon>
        <taxon>Bacillati</taxon>
        <taxon>Actinomycetota</taxon>
        <taxon>Actinomycetes</taxon>
        <taxon>Pseudonocardiales</taxon>
        <taxon>Pseudonocardiaceae</taxon>
        <taxon>Saccharothrix</taxon>
    </lineage>
</organism>
<protein>
    <submittedName>
        <fullName evidence="2">Uncharacterized protein</fullName>
    </submittedName>
</protein>